<comment type="similarity">
    <text evidence="8">Belongs to the TsuA/YedE (TC 9.B.102) family.</text>
</comment>
<evidence type="ECO:0000313" key="11">
    <source>
        <dbReference type="Proteomes" id="UP000033203"/>
    </source>
</evidence>
<feature type="transmembrane region" description="Helical" evidence="9">
    <location>
        <begin position="6"/>
        <end position="26"/>
    </location>
</feature>
<evidence type="ECO:0000256" key="1">
    <source>
        <dbReference type="ARBA" id="ARBA00004429"/>
    </source>
</evidence>
<dbReference type="PANTHER" id="PTHR30574">
    <property type="entry name" value="INNER MEMBRANE PROTEIN YEDE"/>
    <property type="match status" value="1"/>
</dbReference>
<feature type="transmembrane region" description="Helical" evidence="9">
    <location>
        <begin position="112"/>
        <end position="133"/>
    </location>
</feature>
<keyword evidence="3" id="KW-1003">Cell membrane</keyword>
<dbReference type="Proteomes" id="UP000033203">
    <property type="component" value="Unassembled WGS sequence"/>
</dbReference>
<gene>
    <name evidence="10" type="ORF">SR41_00735</name>
</gene>
<evidence type="ECO:0000256" key="2">
    <source>
        <dbReference type="ARBA" id="ARBA00022448"/>
    </source>
</evidence>
<feature type="transmembrane region" description="Helical" evidence="9">
    <location>
        <begin position="47"/>
        <end position="68"/>
    </location>
</feature>
<dbReference type="InterPro" id="IPR007272">
    <property type="entry name" value="Sulf_transp_TsuA/YedE"/>
</dbReference>
<keyword evidence="4" id="KW-0997">Cell inner membrane</keyword>
<dbReference type="AlphaFoldDB" id="A0A0D1MIL3"/>
<name>A0A0D1MIL3_9SPHN</name>
<keyword evidence="6 9" id="KW-1133">Transmembrane helix</keyword>
<evidence type="ECO:0000256" key="6">
    <source>
        <dbReference type="ARBA" id="ARBA00022989"/>
    </source>
</evidence>
<keyword evidence="7 9" id="KW-0472">Membrane</keyword>
<organism evidence="10 11">
    <name type="scientific">Sphingomonas melonis</name>
    <dbReference type="NCBI Taxonomy" id="152682"/>
    <lineage>
        <taxon>Bacteria</taxon>
        <taxon>Pseudomonadati</taxon>
        <taxon>Pseudomonadota</taxon>
        <taxon>Alphaproteobacteria</taxon>
        <taxon>Sphingomonadales</taxon>
        <taxon>Sphingomonadaceae</taxon>
        <taxon>Sphingomonas</taxon>
    </lineage>
</organism>
<evidence type="ECO:0000256" key="4">
    <source>
        <dbReference type="ARBA" id="ARBA00022519"/>
    </source>
</evidence>
<accession>A0A0D1MIL3</accession>
<evidence type="ECO:0000256" key="9">
    <source>
        <dbReference type="SAM" id="Phobius"/>
    </source>
</evidence>
<comment type="subcellular location">
    <subcellularLocation>
        <location evidence="1">Cell inner membrane</location>
        <topology evidence="1">Multi-pass membrane protein</topology>
    </subcellularLocation>
</comment>
<dbReference type="GO" id="GO:0005886">
    <property type="term" value="C:plasma membrane"/>
    <property type="evidence" value="ECO:0007669"/>
    <property type="project" value="UniProtKB-SubCell"/>
</dbReference>
<sequence>MSLADTLMPLAGGVVIGAAAGGFRIMTGRIAGISGIYRQAIIGPDRWWRLAFLAGLVMAGVGATALGAMRGAAAIDAMGLPLLIGGGLLVGFGAGFGGGCTSGHGVCGIARLSPRSLVAVPVFMLSAVLTVLVTK</sequence>
<evidence type="ECO:0000256" key="7">
    <source>
        <dbReference type="ARBA" id="ARBA00023136"/>
    </source>
</evidence>
<protein>
    <submittedName>
        <fullName evidence="10">YeeE/YedE family protein</fullName>
    </submittedName>
</protein>
<comment type="caution">
    <text evidence="10">The sequence shown here is derived from an EMBL/GenBank/DDBJ whole genome shotgun (WGS) entry which is preliminary data.</text>
</comment>
<evidence type="ECO:0000313" key="10">
    <source>
        <dbReference type="EMBL" id="KIU30192.1"/>
    </source>
</evidence>
<dbReference type="PANTHER" id="PTHR30574:SF1">
    <property type="entry name" value="SULPHUR TRANSPORT DOMAIN-CONTAINING PROTEIN"/>
    <property type="match status" value="1"/>
</dbReference>
<evidence type="ECO:0000256" key="3">
    <source>
        <dbReference type="ARBA" id="ARBA00022475"/>
    </source>
</evidence>
<proteinExistence type="inferred from homology"/>
<evidence type="ECO:0000256" key="8">
    <source>
        <dbReference type="ARBA" id="ARBA00035655"/>
    </source>
</evidence>
<dbReference type="PATRIC" id="fig|1549858.7.peg.3765"/>
<reference evidence="10 11" key="1">
    <citation type="submission" date="2015-01" db="EMBL/GenBank/DDBJ databases">
        <title>Genome of Sphingomonas taxi strain 30a.</title>
        <authorList>
            <person name="Eevers N."/>
            <person name="Van Hamme J."/>
            <person name="Bottos E."/>
            <person name="Weyens N."/>
            <person name="Vangronsveld J."/>
        </authorList>
    </citation>
    <scope>NUCLEOTIDE SEQUENCE [LARGE SCALE GENOMIC DNA]</scope>
    <source>
        <strain evidence="10 11">30a</strain>
    </source>
</reference>
<keyword evidence="2" id="KW-0813">Transport</keyword>
<dbReference type="EMBL" id="JXTP01000006">
    <property type="protein sequence ID" value="KIU30192.1"/>
    <property type="molecule type" value="Genomic_DNA"/>
</dbReference>
<feature type="transmembrane region" description="Helical" evidence="9">
    <location>
        <begin position="80"/>
        <end position="100"/>
    </location>
</feature>
<keyword evidence="5 9" id="KW-0812">Transmembrane</keyword>
<evidence type="ECO:0000256" key="5">
    <source>
        <dbReference type="ARBA" id="ARBA00022692"/>
    </source>
</evidence>